<gene>
    <name evidence="1" type="ORF">BSZ40_06520</name>
</gene>
<dbReference type="AlphaFoldDB" id="A0A1Q5PVA2"/>
<dbReference type="OrthoDB" id="9790372at2"/>
<dbReference type="STRING" id="52770.BSZ40_06520"/>
<dbReference type="Pfam" id="PF02620">
    <property type="entry name" value="YceD"/>
    <property type="match status" value="1"/>
</dbReference>
<dbReference type="InterPro" id="IPR003772">
    <property type="entry name" value="YceD"/>
</dbReference>
<keyword evidence="2" id="KW-1185">Reference proteome</keyword>
<comment type="caution">
    <text evidence="1">The sequence shown here is derived from an EMBL/GenBank/DDBJ whole genome shotgun (WGS) entry which is preliminary data.</text>
</comment>
<dbReference type="FunCoup" id="A0A1Q5PVA2">
    <property type="interactions" value="6"/>
</dbReference>
<evidence type="ECO:0000313" key="2">
    <source>
        <dbReference type="Proteomes" id="UP000185612"/>
    </source>
</evidence>
<accession>A0A1Q5PVA2</accession>
<dbReference type="RefSeq" id="WP_073824442.1">
    <property type="nucleotide sequence ID" value="NZ_JAUNKL010000071.1"/>
</dbReference>
<reference evidence="2" key="1">
    <citation type="submission" date="2016-12" db="EMBL/GenBank/DDBJ databases">
        <authorList>
            <person name="Meng X."/>
        </authorList>
    </citation>
    <scope>NUCLEOTIDE SEQUENCE [LARGE SCALE GENOMIC DNA]</scope>
    <source>
        <strain evidence="2">DSM 20732</strain>
    </source>
</reference>
<dbReference type="EMBL" id="MQVS01000006">
    <property type="protein sequence ID" value="OKL51498.1"/>
    <property type="molecule type" value="Genomic_DNA"/>
</dbReference>
<protein>
    <submittedName>
        <fullName evidence="1">Uncharacterized protein</fullName>
    </submittedName>
</protein>
<proteinExistence type="predicted"/>
<dbReference type="Proteomes" id="UP000185612">
    <property type="component" value="Unassembled WGS sequence"/>
</dbReference>
<organism evidence="1 2">
    <name type="scientific">Buchananella hordeovulneris</name>
    <dbReference type="NCBI Taxonomy" id="52770"/>
    <lineage>
        <taxon>Bacteria</taxon>
        <taxon>Bacillati</taxon>
        <taxon>Actinomycetota</taxon>
        <taxon>Actinomycetes</taxon>
        <taxon>Actinomycetales</taxon>
        <taxon>Actinomycetaceae</taxon>
        <taxon>Buchananella</taxon>
    </lineage>
</organism>
<sequence>MSANPFLISTHDLGRSPGSHRDYSLTVPAPADLGTDVIGVPEGAELELQLGLTAVSDGVLATLAGTVPLAGECVRCLTPLQRQQAVQATEMFFYPSARLAAAHGEDDDEMAELSGEGIDFEPLLRDAVVLDLPFDPLCRPDCRGLCPDCGLPWAELPADHGHSVIDPRWAALAALQTPQEDK</sequence>
<evidence type="ECO:0000313" key="1">
    <source>
        <dbReference type="EMBL" id="OKL51498.1"/>
    </source>
</evidence>
<name>A0A1Q5PVA2_9ACTO</name>